<dbReference type="SMART" id="SM00209">
    <property type="entry name" value="TSP1"/>
    <property type="match status" value="1"/>
</dbReference>
<dbReference type="CDD" id="cd00041">
    <property type="entry name" value="CUB"/>
    <property type="match status" value="1"/>
</dbReference>
<dbReference type="InterPro" id="IPR038877">
    <property type="entry name" value="THSD1"/>
</dbReference>
<feature type="compositionally biased region" description="Low complexity" evidence="3">
    <location>
        <begin position="964"/>
        <end position="982"/>
    </location>
</feature>
<keyword evidence="5" id="KW-0732">Signal</keyword>
<name>A0A482WK43_LAOST</name>
<dbReference type="STRING" id="195883.A0A482WK43"/>
<dbReference type="Gene3D" id="2.20.100.10">
    <property type="entry name" value="Thrombospondin type-1 (TSP1) repeat"/>
    <property type="match status" value="1"/>
</dbReference>
<dbReference type="PANTHER" id="PTHR16311">
    <property type="entry name" value="THROMBOSPONDIN TYPE I DOMAIN-CONTAINING 1"/>
    <property type="match status" value="1"/>
</dbReference>
<dbReference type="AlphaFoldDB" id="A0A482WK43"/>
<keyword evidence="4" id="KW-1133">Transmembrane helix</keyword>
<dbReference type="Pfam" id="PF00431">
    <property type="entry name" value="CUB"/>
    <property type="match status" value="1"/>
</dbReference>
<reference evidence="7 8" key="1">
    <citation type="journal article" date="2017" name="Gigascience">
        <title>Genome sequence of the small brown planthopper, Laodelphax striatellus.</title>
        <authorList>
            <person name="Zhu J."/>
            <person name="Jiang F."/>
            <person name="Wang X."/>
            <person name="Yang P."/>
            <person name="Bao Y."/>
            <person name="Zhao W."/>
            <person name="Wang W."/>
            <person name="Lu H."/>
            <person name="Wang Q."/>
            <person name="Cui N."/>
            <person name="Li J."/>
            <person name="Chen X."/>
            <person name="Luo L."/>
            <person name="Yu J."/>
            <person name="Kang L."/>
            <person name="Cui F."/>
        </authorList>
    </citation>
    <scope>NUCLEOTIDE SEQUENCE [LARGE SCALE GENOMIC DNA]</scope>
    <source>
        <strain evidence="7">Lst14</strain>
    </source>
</reference>
<feature type="compositionally biased region" description="Basic and acidic residues" evidence="3">
    <location>
        <begin position="814"/>
        <end position="823"/>
    </location>
</feature>
<feature type="compositionally biased region" description="Basic and acidic residues" evidence="3">
    <location>
        <begin position="914"/>
        <end position="925"/>
    </location>
</feature>
<feature type="chain" id="PRO_5019746730" description="CUB domain-containing protein" evidence="5">
    <location>
        <begin position="21"/>
        <end position="1093"/>
    </location>
</feature>
<dbReference type="FunCoup" id="A0A482WK43">
    <property type="interactions" value="31"/>
</dbReference>
<feature type="compositionally biased region" description="Basic and acidic residues" evidence="3">
    <location>
        <begin position="685"/>
        <end position="700"/>
    </location>
</feature>
<dbReference type="FunFam" id="2.20.100.10:FF:000001">
    <property type="entry name" value="semaphorin-5A isoform X1"/>
    <property type="match status" value="1"/>
</dbReference>
<evidence type="ECO:0000313" key="7">
    <source>
        <dbReference type="EMBL" id="RZF33561.1"/>
    </source>
</evidence>
<comment type="caution">
    <text evidence="7">The sequence shown here is derived from an EMBL/GenBank/DDBJ whole genome shotgun (WGS) entry which is preliminary data.</text>
</comment>
<dbReference type="InterPro" id="IPR036383">
    <property type="entry name" value="TSP1_rpt_sf"/>
</dbReference>
<gene>
    <name evidence="7" type="ORF">LSTR_LSTR008207</name>
</gene>
<dbReference type="OrthoDB" id="446173at2759"/>
<evidence type="ECO:0000256" key="4">
    <source>
        <dbReference type="SAM" id="Phobius"/>
    </source>
</evidence>
<feature type="region of interest" description="Disordered" evidence="3">
    <location>
        <begin position="877"/>
        <end position="994"/>
    </location>
</feature>
<dbReference type="PANTHER" id="PTHR16311:SF3">
    <property type="entry name" value="THROMBOSPONDIN TYPE-1 DOMAIN-CONTAINING PROTEIN 1"/>
    <property type="match status" value="1"/>
</dbReference>
<dbReference type="Gene3D" id="2.60.120.290">
    <property type="entry name" value="Spermadhesin, CUB domain"/>
    <property type="match status" value="1"/>
</dbReference>
<feature type="compositionally biased region" description="Basic and acidic residues" evidence="3">
    <location>
        <begin position="727"/>
        <end position="738"/>
    </location>
</feature>
<feature type="region of interest" description="Disordered" evidence="3">
    <location>
        <begin position="663"/>
        <end position="836"/>
    </location>
</feature>
<evidence type="ECO:0000256" key="2">
    <source>
        <dbReference type="PROSITE-ProRule" id="PRU00059"/>
    </source>
</evidence>
<evidence type="ECO:0000259" key="6">
    <source>
        <dbReference type="PROSITE" id="PS01180"/>
    </source>
</evidence>
<organism evidence="7 8">
    <name type="scientific">Laodelphax striatellus</name>
    <name type="common">Small brown planthopper</name>
    <name type="synonym">Delphax striatella</name>
    <dbReference type="NCBI Taxonomy" id="195883"/>
    <lineage>
        <taxon>Eukaryota</taxon>
        <taxon>Metazoa</taxon>
        <taxon>Ecdysozoa</taxon>
        <taxon>Arthropoda</taxon>
        <taxon>Hexapoda</taxon>
        <taxon>Insecta</taxon>
        <taxon>Pterygota</taxon>
        <taxon>Neoptera</taxon>
        <taxon>Paraneoptera</taxon>
        <taxon>Hemiptera</taxon>
        <taxon>Auchenorrhyncha</taxon>
        <taxon>Fulgoroidea</taxon>
        <taxon>Delphacidae</taxon>
        <taxon>Criomorphinae</taxon>
        <taxon>Laodelphax</taxon>
    </lineage>
</organism>
<dbReference type="PROSITE" id="PS01180">
    <property type="entry name" value="CUB"/>
    <property type="match status" value="1"/>
</dbReference>
<dbReference type="InterPro" id="IPR000859">
    <property type="entry name" value="CUB_dom"/>
</dbReference>
<dbReference type="EMBL" id="QKKF02033706">
    <property type="protein sequence ID" value="RZF33561.1"/>
    <property type="molecule type" value="Genomic_DNA"/>
</dbReference>
<evidence type="ECO:0000313" key="8">
    <source>
        <dbReference type="Proteomes" id="UP000291343"/>
    </source>
</evidence>
<keyword evidence="1" id="KW-1015">Disulfide bond</keyword>
<dbReference type="SUPFAM" id="SSF82895">
    <property type="entry name" value="TSP-1 type 1 repeat"/>
    <property type="match status" value="1"/>
</dbReference>
<keyword evidence="8" id="KW-1185">Reference proteome</keyword>
<dbReference type="InterPro" id="IPR000884">
    <property type="entry name" value="TSP1_rpt"/>
</dbReference>
<keyword evidence="4" id="KW-0472">Membrane</keyword>
<dbReference type="Proteomes" id="UP000291343">
    <property type="component" value="Unassembled WGS sequence"/>
</dbReference>
<dbReference type="InParanoid" id="A0A482WK43"/>
<accession>A0A482WK43</accession>
<feature type="compositionally biased region" description="Polar residues" evidence="3">
    <location>
        <begin position="768"/>
        <end position="779"/>
    </location>
</feature>
<dbReference type="GO" id="GO:0071944">
    <property type="term" value="C:cell periphery"/>
    <property type="evidence" value="ECO:0007669"/>
    <property type="project" value="TreeGrafter"/>
</dbReference>
<feature type="compositionally biased region" description="Basic residues" evidence="3">
    <location>
        <begin position="739"/>
        <end position="748"/>
    </location>
</feature>
<feature type="compositionally biased region" description="Basic residues" evidence="3">
    <location>
        <begin position="926"/>
        <end position="940"/>
    </location>
</feature>
<feature type="transmembrane region" description="Helical" evidence="4">
    <location>
        <begin position="580"/>
        <end position="603"/>
    </location>
</feature>
<feature type="compositionally biased region" description="Low complexity" evidence="3">
    <location>
        <begin position="789"/>
        <end position="810"/>
    </location>
</feature>
<comment type="caution">
    <text evidence="2">Lacks conserved residue(s) required for the propagation of feature annotation.</text>
</comment>
<proteinExistence type="predicted"/>
<evidence type="ECO:0000256" key="3">
    <source>
        <dbReference type="SAM" id="MobiDB-lite"/>
    </source>
</evidence>
<evidence type="ECO:0000256" key="1">
    <source>
        <dbReference type="ARBA" id="ARBA00023157"/>
    </source>
</evidence>
<dbReference type="PROSITE" id="PS50092">
    <property type="entry name" value="TSP1"/>
    <property type="match status" value="1"/>
</dbReference>
<evidence type="ECO:0000256" key="5">
    <source>
        <dbReference type="SAM" id="SignalP"/>
    </source>
</evidence>
<dbReference type="SUPFAM" id="SSF49854">
    <property type="entry name" value="Spermadhesin, CUB domain"/>
    <property type="match status" value="1"/>
</dbReference>
<protein>
    <recommendedName>
        <fullName evidence="6">CUB domain-containing protein</fullName>
    </recommendedName>
</protein>
<keyword evidence="4" id="KW-0812">Transmembrane</keyword>
<feature type="compositionally biased region" description="Acidic residues" evidence="3">
    <location>
        <begin position="881"/>
        <end position="898"/>
    </location>
</feature>
<dbReference type="Pfam" id="PF00090">
    <property type="entry name" value="TSP_1"/>
    <property type="match status" value="1"/>
</dbReference>
<sequence length="1093" mass="120681">MRAALICLATILSSIPPTAIEMCGCLELRVPNQYKALSGDLVVSLHGLGETDRPARVELLEQDTDAVGDTSPFTVMGSVPVPAAHAALNKTAPLRVTFPCGVVTRGGRYMVRLQRERAANRTDADEQTTDEDMVELEVRWPGARLGLEPPAVATYPEDPVTATVQFEETSCHPAIGSLLPETWLQLIYCGHSVHSCSNSSHRQIVYSEQIRGYPRLRVMELKCHLFGLAGHYSLALQPRIAAKGLPLATSPLHHTLKAEWSEKFVFNVHARSIFPCDTHQGVAVLFQYPNCILASSDRVRVFGRLRADVASLQPPSTLHYVAEQPVSRGQHALRFDCELFAERFVEYCFVYVSKAITGAVSDVRMDCVPTLPVLESESGSWGSLSPWTPCTTSCSGGTRNRYRFCDSPPPRYGAKFCQGNALETEKCGVAVSWDCLFYQDNGGPEVPADRPEVVAEVGPGCRCGCVVHLGTADKTHVVRLSLEQFRLPCTSQWVKIRDGDSLSSNLLAQLAGMPMLPHHVVSSGPCLLLEFFSDSKIAAGEECWGGFLAHAQQLDPNGSAFDDRALSVTSSAIPSPLTRLAVVHIAILVFLSFVFLISACLGAQYIHRYRKYQLAAATEELETITDASSGSRLSLAPLRSRAASTSTVLSEVISLKRFKRSPNHRHTRLNEEMENEDVSLQDSTDSQKEEEKENEEHSRENGGSNVIHLSVSPSSTETEGRPTTLDVTHKKITREQTPRVHRKHRKFKSPVSPVDEGPEEVENERFSSEPTQAPSSCSSVRKFGNGLRPSVSSSVSSSLTTATSSPVSSLRGINPKESKEKRNLARMLAGSEFSLGPDTDLEMDYYDYNVQNASTVPGSYIGMDPAFCVWIPPFAPGQWENSDDEEEDSEEEEEEDVKEENGRELSDSSLPSAEVKEFSSSEKVDKVRKKKRKIRVKTTKFSRDGDDESGSRTPMNERSEDETNSSTKGSKNKLSLSTNSLSASYDNRAVISQKTGTLTYKMVDRIDPDSPVKVHQAYSVREKETKVEKSPSNNSEYFDLLENDGDDDIKFADEDDDEENGLVDDNNVYNKNKIEIVTNSVEERGVRKRTNLK</sequence>
<feature type="domain" description="CUB" evidence="6">
    <location>
        <begin position="427"/>
        <end position="554"/>
    </location>
</feature>
<dbReference type="InterPro" id="IPR035914">
    <property type="entry name" value="Sperma_CUB_dom_sf"/>
</dbReference>
<feature type="signal peptide" evidence="5">
    <location>
        <begin position="1"/>
        <end position="20"/>
    </location>
</feature>